<dbReference type="KEGG" id="pfj:MYCFIDRAFT_203838"/>
<name>M2YVZ4_PSEFD</name>
<gene>
    <name evidence="1" type="ORF">MYCFIDRAFT_203838</name>
</gene>
<keyword evidence="2" id="KW-1185">Reference proteome</keyword>
<sequence>MHRLCNGKTKSPVVEVEHLFRLLWAVHIYMLDQSLPVLSRKSWQTTHLSRESGLGCPCPPCKSQKPCDGDPMLDARTVPDTSAIDTGHHEFADCHVRPPRNSDGILRPETRRAAVLRASPHELHGHFMVLCRSVA</sequence>
<dbReference type="RefSeq" id="XP_007927405.1">
    <property type="nucleotide sequence ID" value="XM_007929214.1"/>
</dbReference>
<dbReference type="GeneID" id="19336197"/>
<evidence type="ECO:0000313" key="2">
    <source>
        <dbReference type="Proteomes" id="UP000016932"/>
    </source>
</evidence>
<dbReference type="EMBL" id="KB446559">
    <property type="protein sequence ID" value="EME81880.1"/>
    <property type="molecule type" value="Genomic_DNA"/>
</dbReference>
<dbReference type="VEuPathDB" id="FungiDB:MYCFIDRAFT_203838"/>
<dbReference type="HOGENOM" id="CLU_1886652_0_0_1"/>
<protein>
    <submittedName>
        <fullName evidence="1">Uncharacterized protein</fullName>
    </submittedName>
</protein>
<accession>M2YVZ4</accession>
<dbReference type="Proteomes" id="UP000016932">
    <property type="component" value="Unassembled WGS sequence"/>
</dbReference>
<dbReference type="AlphaFoldDB" id="M2YVZ4"/>
<evidence type="ECO:0000313" key="1">
    <source>
        <dbReference type="EMBL" id="EME81880.1"/>
    </source>
</evidence>
<organism evidence="1 2">
    <name type="scientific">Pseudocercospora fijiensis (strain CIRAD86)</name>
    <name type="common">Black leaf streak disease fungus</name>
    <name type="synonym">Mycosphaerella fijiensis</name>
    <dbReference type="NCBI Taxonomy" id="383855"/>
    <lineage>
        <taxon>Eukaryota</taxon>
        <taxon>Fungi</taxon>
        <taxon>Dikarya</taxon>
        <taxon>Ascomycota</taxon>
        <taxon>Pezizomycotina</taxon>
        <taxon>Dothideomycetes</taxon>
        <taxon>Dothideomycetidae</taxon>
        <taxon>Mycosphaerellales</taxon>
        <taxon>Mycosphaerellaceae</taxon>
        <taxon>Pseudocercospora</taxon>
    </lineage>
</organism>
<proteinExistence type="predicted"/>
<reference evidence="1 2" key="1">
    <citation type="journal article" date="2012" name="PLoS Pathog.">
        <title>Diverse lifestyles and strategies of plant pathogenesis encoded in the genomes of eighteen Dothideomycetes fungi.</title>
        <authorList>
            <person name="Ohm R.A."/>
            <person name="Feau N."/>
            <person name="Henrissat B."/>
            <person name="Schoch C.L."/>
            <person name="Horwitz B.A."/>
            <person name="Barry K.W."/>
            <person name="Condon B.J."/>
            <person name="Copeland A.C."/>
            <person name="Dhillon B."/>
            <person name="Glaser F."/>
            <person name="Hesse C.N."/>
            <person name="Kosti I."/>
            <person name="LaButti K."/>
            <person name="Lindquist E.A."/>
            <person name="Lucas S."/>
            <person name="Salamov A.A."/>
            <person name="Bradshaw R.E."/>
            <person name="Ciuffetti L."/>
            <person name="Hamelin R.C."/>
            <person name="Kema G.H.J."/>
            <person name="Lawrence C."/>
            <person name="Scott J.A."/>
            <person name="Spatafora J.W."/>
            <person name="Turgeon B.G."/>
            <person name="de Wit P.J.G.M."/>
            <person name="Zhong S."/>
            <person name="Goodwin S.B."/>
            <person name="Grigoriev I.V."/>
        </authorList>
    </citation>
    <scope>NUCLEOTIDE SEQUENCE [LARGE SCALE GENOMIC DNA]</scope>
    <source>
        <strain evidence="1 2">CIRAD86</strain>
    </source>
</reference>